<dbReference type="Gene3D" id="3.40.1690.10">
    <property type="entry name" value="secretion proteins EscU"/>
    <property type="match status" value="1"/>
</dbReference>
<evidence type="ECO:0000256" key="7">
    <source>
        <dbReference type="ARBA" id="ARBA00022795"/>
    </source>
</evidence>
<comment type="similarity">
    <text evidence="2 13">Belongs to the type III secretion exporter family.</text>
</comment>
<evidence type="ECO:0000256" key="1">
    <source>
        <dbReference type="ARBA" id="ARBA00004651"/>
    </source>
</evidence>
<keyword evidence="16" id="KW-1185">Reference proteome</keyword>
<dbReference type="EMBL" id="JAQOUE010000001">
    <property type="protein sequence ID" value="MDT7041904.1"/>
    <property type="molecule type" value="Genomic_DNA"/>
</dbReference>
<evidence type="ECO:0000313" key="16">
    <source>
        <dbReference type="Proteomes" id="UP001250932"/>
    </source>
</evidence>
<keyword evidence="15" id="KW-0969">Cilium</keyword>
<feature type="transmembrane region" description="Helical" evidence="13">
    <location>
        <begin position="34"/>
        <end position="53"/>
    </location>
</feature>
<dbReference type="Proteomes" id="UP001250932">
    <property type="component" value="Unassembled WGS sequence"/>
</dbReference>
<keyword evidence="4 13" id="KW-0813">Transport</keyword>
<gene>
    <name evidence="13 15" type="primary">flhB</name>
    <name evidence="15" type="ORF">PPG34_06035</name>
</gene>
<evidence type="ECO:0000256" key="4">
    <source>
        <dbReference type="ARBA" id="ARBA00022448"/>
    </source>
</evidence>
<keyword evidence="7 13" id="KW-1005">Bacterial flagellum biogenesis</keyword>
<reference evidence="15 16" key="1">
    <citation type="journal article" date="2023" name="ISME J.">
        <title>Cultivation and genomic characterization of novel and ubiquitous marine nitrite-oxidizing bacteria from the Nitrospirales.</title>
        <authorList>
            <person name="Mueller A.J."/>
            <person name="Daebeler A."/>
            <person name="Herbold C.W."/>
            <person name="Kirkegaard R.H."/>
            <person name="Daims H."/>
        </authorList>
    </citation>
    <scope>NUCLEOTIDE SEQUENCE [LARGE SCALE GENOMIC DNA]</scope>
    <source>
        <strain evidence="15 16">EB</strain>
    </source>
</reference>
<dbReference type="PRINTS" id="PR00950">
    <property type="entry name" value="TYPE3IMSPROT"/>
</dbReference>
<keyword evidence="5 13" id="KW-1003">Cell membrane</keyword>
<name>A0ABU3K695_9BACT</name>
<keyword evidence="11 13" id="KW-1006">Bacterial flagellum protein export</keyword>
<evidence type="ECO:0000256" key="8">
    <source>
        <dbReference type="ARBA" id="ARBA00022927"/>
    </source>
</evidence>
<evidence type="ECO:0000256" key="3">
    <source>
        <dbReference type="ARBA" id="ARBA00021622"/>
    </source>
</evidence>
<dbReference type="SUPFAM" id="SSF160544">
    <property type="entry name" value="EscU C-terminal domain-like"/>
    <property type="match status" value="1"/>
</dbReference>
<organism evidence="15 16">
    <name type="scientific">Candidatus Nitronereus thalassa</name>
    <dbReference type="NCBI Taxonomy" id="3020898"/>
    <lineage>
        <taxon>Bacteria</taxon>
        <taxon>Pseudomonadati</taxon>
        <taxon>Nitrospirota</taxon>
        <taxon>Nitrospiria</taxon>
        <taxon>Nitrospirales</taxon>
        <taxon>Nitrospiraceae</taxon>
        <taxon>Candidatus Nitronereus</taxon>
    </lineage>
</organism>
<keyword evidence="10 13" id="KW-0472">Membrane</keyword>
<dbReference type="PANTHER" id="PTHR30531:SF12">
    <property type="entry name" value="FLAGELLAR BIOSYNTHETIC PROTEIN FLHB"/>
    <property type="match status" value="1"/>
</dbReference>
<evidence type="ECO:0000256" key="12">
    <source>
        <dbReference type="ARBA" id="ARBA00025078"/>
    </source>
</evidence>
<feature type="region of interest" description="Disordered" evidence="14">
    <location>
        <begin position="1"/>
        <end position="28"/>
    </location>
</feature>
<comment type="subcellular location">
    <subcellularLocation>
        <location evidence="1">Cell membrane</location>
        <topology evidence="1">Multi-pass membrane protein</topology>
    </subcellularLocation>
</comment>
<evidence type="ECO:0000256" key="10">
    <source>
        <dbReference type="ARBA" id="ARBA00023136"/>
    </source>
</evidence>
<evidence type="ECO:0000256" key="14">
    <source>
        <dbReference type="SAM" id="MobiDB-lite"/>
    </source>
</evidence>
<dbReference type="InterPro" id="IPR006135">
    <property type="entry name" value="T3SS_substrate_exporter"/>
</dbReference>
<dbReference type="InterPro" id="IPR006136">
    <property type="entry name" value="FlhB"/>
</dbReference>
<evidence type="ECO:0000256" key="5">
    <source>
        <dbReference type="ARBA" id="ARBA00022475"/>
    </source>
</evidence>
<dbReference type="Pfam" id="PF01312">
    <property type="entry name" value="Bac_export_2"/>
    <property type="match status" value="1"/>
</dbReference>
<keyword evidence="9 13" id="KW-1133">Transmembrane helix</keyword>
<keyword evidence="8 13" id="KW-0653">Protein transport</keyword>
<keyword evidence="6 13" id="KW-0812">Transmembrane</keyword>
<accession>A0ABU3K695</accession>
<evidence type="ECO:0000256" key="2">
    <source>
        <dbReference type="ARBA" id="ARBA00010690"/>
    </source>
</evidence>
<comment type="caution">
    <text evidence="15">The sequence shown here is derived from an EMBL/GenBank/DDBJ whole genome shotgun (WGS) entry which is preliminary data.</text>
</comment>
<evidence type="ECO:0000256" key="13">
    <source>
        <dbReference type="RuleBase" id="RU364091"/>
    </source>
</evidence>
<dbReference type="NCBIfam" id="TIGR00328">
    <property type="entry name" value="flhB"/>
    <property type="match status" value="1"/>
</dbReference>
<proteinExistence type="inferred from homology"/>
<sequence length="360" mass="39864">MAENEDGMEKSEQPSSRRLEKAREKGQVPSTKEFSPVVVLFGAMGMIAMWAPLAWQHIQRTSTDWFATAGVRAITTDTFYALIVNMVENGMVIVLPFAVVSMTLGVLATLLQTGPLWIEDGLQPKISKLNPVAGLKRILSLRGVVELVKSLMKLAILCGISYFIIVAHFEEIIELPGLSVGEIFQRVGRILFQLALSIGLVLLVLAVADFAYQRWQFTKDQRMTKQEVKDEMKDVEGNPLIRSRRMSLQRDRARQRMMQTVPNADVVITNPTHLAVALKYNPDQSDAPMVLAKGAGYVAEQIKQVARSAGIPIVENKPVAQGLYKLVEVGRTIPADLYKAVAEILAYVYRLKQGPEGMAG</sequence>
<protein>
    <recommendedName>
        <fullName evidence="3 13">Flagellar biosynthetic protein FlhB</fullName>
    </recommendedName>
</protein>
<keyword evidence="15" id="KW-0966">Cell projection</keyword>
<comment type="function">
    <text evidence="12 13">Required for formation of the rod structure in the basal body of the flagellar apparatus. Together with FliI and FliH, may constitute the export apparatus of flagellin.</text>
</comment>
<dbReference type="RefSeq" id="WP_313832250.1">
    <property type="nucleotide sequence ID" value="NZ_JAQOUE010000001.1"/>
</dbReference>
<evidence type="ECO:0000256" key="11">
    <source>
        <dbReference type="ARBA" id="ARBA00023225"/>
    </source>
</evidence>
<evidence type="ECO:0000256" key="9">
    <source>
        <dbReference type="ARBA" id="ARBA00022989"/>
    </source>
</evidence>
<feature type="transmembrane region" description="Helical" evidence="13">
    <location>
        <begin position="93"/>
        <end position="118"/>
    </location>
</feature>
<dbReference type="InterPro" id="IPR029025">
    <property type="entry name" value="T3SS_substrate_exporter_C"/>
</dbReference>
<feature type="transmembrane region" description="Helical" evidence="13">
    <location>
        <begin position="65"/>
        <end position="87"/>
    </location>
</feature>
<evidence type="ECO:0000256" key="6">
    <source>
        <dbReference type="ARBA" id="ARBA00022692"/>
    </source>
</evidence>
<keyword evidence="15" id="KW-0282">Flagellum</keyword>
<dbReference type="PANTHER" id="PTHR30531">
    <property type="entry name" value="FLAGELLAR BIOSYNTHETIC PROTEIN FLHB"/>
    <property type="match status" value="1"/>
</dbReference>
<feature type="compositionally biased region" description="Basic and acidic residues" evidence="14">
    <location>
        <begin position="7"/>
        <end position="26"/>
    </location>
</feature>
<evidence type="ECO:0000313" key="15">
    <source>
        <dbReference type="EMBL" id="MDT7041904.1"/>
    </source>
</evidence>
<feature type="transmembrane region" description="Helical" evidence="13">
    <location>
        <begin position="190"/>
        <end position="212"/>
    </location>
</feature>